<evidence type="ECO:0000313" key="3">
    <source>
        <dbReference type="Proteomes" id="UP001500864"/>
    </source>
</evidence>
<evidence type="ECO:0000313" key="2">
    <source>
        <dbReference type="EMBL" id="GAA5111818.1"/>
    </source>
</evidence>
<dbReference type="RefSeq" id="WP_345117386.1">
    <property type="nucleotide sequence ID" value="NZ_BAABIZ010000043.1"/>
</dbReference>
<comment type="caution">
    <text evidence="2">The sequence shown here is derived from an EMBL/GenBank/DDBJ whole genome shotgun (WGS) entry which is preliminary data.</text>
</comment>
<feature type="region of interest" description="Disordered" evidence="1">
    <location>
        <begin position="1"/>
        <end position="42"/>
    </location>
</feature>
<protein>
    <submittedName>
        <fullName evidence="2">Uncharacterized protein</fullName>
    </submittedName>
</protein>
<keyword evidence="3" id="KW-1185">Reference proteome</keyword>
<accession>A0ABP9N8D9</accession>
<name>A0ABP9N8D9_9HYPH</name>
<sequence length="42" mass="4949">MDESDIPNPALMNQTKEGEKPKNESDKEEEKKYKFGTRIFMN</sequence>
<dbReference type="Proteomes" id="UP001500864">
    <property type="component" value="Unassembled WGS sequence"/>
</dbReference>
<evidence type="ECO:0000256" key="1">
    <source>
        <dbReference type="SAM" id="MobiDB-lite"/>
    </source>
</evidence>
<organism evidence="2 3">
    <name type="scientific">Bartonella jaculi</name>
    <dbReference type="NCBI Taxonomy" id="686226"/>
    <lineage>
        <taxon>Bacteria</taxon>
        <taxon>Pseudomonadati</taxon>
        <taxon>Pseudomonadota</taxon>
        <taxon>Alphaproteobacteria</taxon>
        <taxon>Hyphomicrobiales</taxon>
        <taxon>Bartonellaceae</taxon>
        <taxon>Bartonella</taxon>
    </lineage>
</organism>
<gene>
    <name evidence="2" type="ORF">GCM10023261_16240</name>
</gene>
<feature type="compositionally biased region" description="Basic and acidic residues" evidence="1">
    <location>
        <begin position="16"/>
        <end position="33"/>
    </location>
</feature>
<proteinExistence type="predicted"/>
<dbReference type="EMBL" id="BAABIZ010000043">
    <property type="protein sequence ID" value="GAA5111818.1"/>
    <property type="molecule type" value="Genomic_DNA"/>
</dbReference>
<reference evidence="3" key="1">
    <citation type="journal article" date="2019" name="Int. J. Syst. Evol. Microbiol.">
        <title>The Global Catalogue of Microorganisms (GCM) 10K type strain sequencing project: providing services to taxonomists for standard genome sequencing and annotation.</title>
        <authorList>
            <consortium name="The Broad Institute Genomics Platform"/>
            <consortium name="The Broad Institute Genome Sequencing Center for Infectious Disease"/>
            <person name="Wu L."/>
            <person name="Ma J."/>
        </authorList>
    </citation>
    <scope>NUCLEOTIDE SEQUENCE [LARGE SCALE GENOMIC DNA]</scope>
    <source>
        <strain evidence="3">JCM 17712</strain>
    </source>
</reference>